<dbReference type="STRING" id="953739.SVEN_0217"/>
<proteinExistence type="predicted"/>
<gene>
    <name evidence="2" type="ordered locus">SVEN_0217</name>
</gene>
<evidence type="ECO:0000313" key="3">
    <source>
        <dbReference type="Proteomes" id="UP000006854"/>
    </source>
</evidence>
<dbReference type="SUPFAM" id="SSF55729">
    <property type="entry name" value="Acyl-CoA N-acyltransferases (Nat)"/>
    <property type="match status" value="1"/>
</dbReference>
<dbReference type="OrthoDB" id="3376052at2"/>
<dbReference type="eggNOG" id="COG0456">
    <property type="taxonomic scope" value="Bacteria"/>
</dbReference>
<organism evidence="2 3">
    <name type="scientific">Streptomyces venezuelae (strain ATCC 10712 / CBS 650.69 / DSM 40230 / JCM 4526 / NBRC 13096 / PD 04745)</name>
    <dbReference type="NCBI Taxonomy" id="953739"/>
    <lineage>
        <taxon>Bacteria</taxon>
        <taxon>Bacillati</taxon>
        <taxon>Actinomycetota</taxon>
        <taxon>Actinomycetes</taxon>
        <taxon>Kitasatosporales</taxon>
        <taxon>Streptomycetaceae</taxon>
        <taxon>Streptomyces</taxon>
    </lineage>
</organism>
<dbReference type="Proteomes" id="UP000006854">
    <property type="component" value="Chromosome"/>
</dbReference>
<name>F2R4M7_STRVP</name>
<sequence>MNDLRIEWARTDAQLADWRAVHNTIIPTAVLSPDEVRERAGRNRLDVAYLGDVVVGCSTVRPPDEETAAATVIARTLPGFRGRGVGTALYERGLAHARTLSEEGVETVVQASNEDGLRFALARGFVEVERYLLPGDTVPFVALRLAGDEQI</sequence>
<accession>F2R4M7</accession>
<keyword evidence="3" id="KW-1185">Reference proteome</keyword>
<dbReference type="HOGENOM" id="CLU_119084_0_0_11"/>
<dbReference type="EMBL" id="FR845719">
    <property type="protein sequence ID" value="CCA53504.1"/>
    <property type="molecule type" value="Genomic_DNA"/>
</dbReference>
<dbReference type="PROSITE" id="PS51186">
    <property type="entry name" value="GNAT"/>
    <property type="match status" value="1"/>
</dbReference>
<feature type="domain" description="N-acetyltransferase" evidence="1">
    <location>
        <begin position="4"/>
        <end position="148"/>
    </location>
</feature>
<reference evidence="2 3" key="1">
    <citation type="journal article" date="2011" name="BMC Genomics">
        <title>Genome-wide analysis of the role of GlnR in Streptomyces venezuelae provides new insights into global nitrogen regulation in actinomycetes.</title>
        <authorList>
            <person name="Pullan S.T."/>
            <person name="Bibb M.J."/>
            <person name="Merrick M."/>
        </authorList>
    </citation>
    <scope>NUCLEOTIDE SEQUENCE [LARGE SCALE GENOMIC DNA]</scope>
    <source>
        <strain evidence="2">ATCC 10712</strain>
    </source>
</reference>
<dbReference type="RefSeq" id="WP_015031424.1">
    <property type="nucleotide sequence ID" value="NC_018750.1"/>
</dbReference>
<dbReference type="AlphaFoldDB" id="F2R4M7"/>
<dbReference type="GO" id="GO:0016747">
    <property type="term" value="F:acyltransferase activity, transferring groups other than amino-acyl groups"/>
    <property type="evidence" value="ECO:0007669"/>
    <property type="project" value="InterPro"/>
</dbReference>
<dbReference type="CDD" id="cd04301">
    <property type="entry name" value="NAT_SF"/>
    <property type="match status" value="1"/>
</dbReference>
<dbReference type="InterPro" id="IPR000182">
    <property type="entry name" value="GNAT_dom"/>
</dbReference>
<dbReference type="InterPro" id="IPR016181">
    <property type="entry name" value="Acyl_CoA_acyltransferase"/>
</dbReference>
<dbReference type="Pfam" id="PF00583">
    <property type="entry name" value="Acetyltransf_1"/>
    <property type="match status" value="1"/>
</dbReference>
<dbReference type="Gene3D" id="3.40.630.30">
    <property type="match status" value="1"/>
</dbReference>
<dbReference type="KEGG" id="sve:SVEN_0217"/>
<evidence type="ECO:0000259" key="1">
    <source>
        <dbReference type="PROSITE" id="PS51186"/>
    </source>
</evidence>
<protein>
    <recommendedName>
        <fullName evidence="1">N-acetyltransferase domain-containing protein</fullName>
    </recommendedName>
</protein>
<dbReference type="PATRIC" id="fig|953739.5.peg.5412"/>
<evidence type="ECO:0000313" key="2">
    <source>
        <dbReference type="EMBL" id="CCA53504.1"/>
    </source>
</evidence>
<dbReference type="GeneID" id="51860824"/>